<comment type="caution">
    <text evidence="1">The sequence shown here is derived from an EMBL/GenBank/DDBJ whole genome shotgun (WGS) entry which is preliminary data.</text>
</comment>
<evidence type="ECO:0000313" key="2">
    <source>
        <dbReference type="Proteomes" id="UP001374599"/>
    </source>
</evidence>
<keyword evidence="2" id="KW-1185">Reference proteome</keyword>
<reference evidence="1" key="1">
    <citation type="submission" date="2023-09" db="EMBL/GenBank/DDBJ databases">
        <title>Vallitalea sediminicola and Vallitalea maricola sp. nov., anaerobic bacteria isolated from marine sediment.</title>
        <authorList>
            <person name="Hirano S."/>
            <person name="Maeda A."/>
            <person name="Terahara T."/>
            <person name="Mori K."/>
            <person name="Hamada M."/>
            <person name="Matsumoto R."/>
            <person name="Kobayashi T."/>
        </authorList>
    </citation>
    <scope>NUCLEOTIDE SEQUENCE</scope>
    <source>
        <strain evidence="1">AN17-2</strain>
    </source>
</reference>
<accession>A0ACB5UPH8</accession>
<evidence type="ECO:0000313" key="1">
    <source>
        <dbReference type="EMBL" id="GMQ64454.1"/>
    </source>
</evidence>
<dbReference type="Proteomes" id="UP001374599">
    <property type="component" value="Unassembled WGS sequence"/>
</dbReference>
<sequence>MIRNAPIWVNELLVDSLRIIIGLLIVINIIFIIILLRYIIKGIYYKHKKQGKHNKYYSRKKIFLYSGIIIVTSIVISVFYLPRQVLPNDDYSIYSMNLNRFYPIEQNQYNLKDLSKLKKLENILKDYKCKRILFGTSCVQIIKDSNPICFSLLWYNENERETLFVNFIIEKDRQRVYTSANIDFVYDIDNNDGMLADKIYRFFDENY</sequence>
<name>A0ACB5UPH8_9FIRM</name>
<proteinExistence type="predicted"/>
<organism evidence="1 2">
    <name type="scientific">Vallitalea maricola</name>
    <dbReference type="NCBI Taxonomy" id="3074433"/>
    <lineage>
        <taxon>Bacteria</taxon>
        <taxon>Bacillati</taxon>
        <taxon>Bacillota</taxon>
        <taxon>Clostridia</taxon>
        <taxon>Lachnospirales</taxon>
        <taxon>Vallitaleaceae</taxon>
        <taxon>Vallitalea</taxon>
    </lineage>
</organism>
<dbReference type="EMBL" id="BTPU01000070">
    <property type="protein sequence ID" value="GMQ64454.1"/>
    <property type="molecule type" value="Genomic_DNA"/>
</dbReference>
<protein>
    <submittedName>
        <fullName evidence="1">Uncharacterized protein</fullName>
    </submittedName>
</protein>
<gene>
    <name evidence="1" type="ORF">AN2V17_36910</name>
</gene>